<proteinExistence type="predicted"/>
<protein>
    <submittedName>
        <fullName evidence="2">Uncharacterized protein</fullName>
    </submittedName>
</protein>
<dbReference type="AlphaFoldDB" id="A0A091DYF4"/>
<keyword evidence="3" id="KW-1185">Reference proteome</keyword>
<feature type="compositionally biased region" description="Polar residues" evidence="1">
    <location>
        <begin position="102"/>
        <end position="114"/>
    </location>
</feature>
<dbReference type="EMBL" id="KN122849">
    <property type="protein sequence ID" value="KFO27841.1"/>
    <property type="molecule type" value="Genomic_DNA"/>
</dbReference>
<organism evidence="2 3">
    <name type="scientific">Fukomys damarensis</name>
    <name type="common">Damaraland mole rat</name>
    <name type="synonym">Cryptomys damarensis</name>
    <dbReference type="NCBI Taxonomy" id="885580"/>
    <lineage>
        <taxon>Eukaryota</taxon>
        <taxon>Metazoa</taxon>
        <taxon>Chordata</taxon>
        <taxon>Craniata</taxon>
        <taxon>Vertebrata</taxon>
        <taxon>Euteleostomi</taxon>
        <taxon>Mammalia</taxon>
        <taxon>Eutheria</taxon>
        <taxon>Euarchontoglires</taxon>
        <taxon>Glires</taxon>
        <taxon>Rodentia</taxon>
        <taxon>Hystricomorpha</taxon>
        <taxon>Bathyergidae</taxon>
        <taxon>Fukomys</taxon>
    </lineage>
</organism>
<reference evidence="2 3" key="1">
    <citation type="submission" date="2013-11" db="EMBL/GenBank/DDBJ databases">
        <title>The Damaraland mole rat (Fukomys damarensis) genome and evolution of African mole rats.</title>
        <authorList>
            <person name="Gladyshev V.N."/>
            <person name="Fang X."/>
        </authorList>
    </citation>
    <scope>NUCLEOTIDE SEQUENCE [LARGE SCALE GENOMIC DNA]</scope>
    <source>
        <tissue evidence="2">Liver</tissue>
    </source>
</reference>
<sequence>MTTSPNKRLVDASLSSEYLRLYHITDSITDKKQLNLLVLKCMRHPGPPAERTLWPGSTSPFTRLHLSPEGGRTPSTPSSVLGDVITKRKESDRKSPYRRTACSPTSALPNSRQSRSIRRAPPSDWLSELSSCLALRMGQLDYSQSRGLRLKSGGAAVFLGRKQRLLTPFMNKVGWLMDRKIQKRTKLLMEGESGRRLADHPVV</sequence>
<feature type="region of interest" description="Disordered" evidence="1">
    <location>
        <begin position="48"/>
        <end position="122"/>
    </location>
</feature>
<name>A0A091DYF4_FUKDA</name>
<feature type="compositionally biased region" description="Basic and acidic residues" evidence="1">
    <location>
        <begin position="85"/>
        <end position="95"/>
    </location>
</feature>
<evidence type="ECO:0000313" key="2">
    <source>
        <dbReference type="EMBL" id="KFO27841.1"/>
    </source>
</evidence>
<gene>
    <name evidence="2" type="ORF">H920_10727</name>
</gene>
<accession>A0A091DYF4</accession>
<evidence type="ECO:0000256" key="1">
    <source>
        <dbReference type="SAM" id="MobiDB-lite"/>
    </source>
</evidence>
<evidence type="ECO:0000313" key="3">
    <source>
        <dbReference type="Proteomes" id="UP000028990"/>
    </source>
</evidence>
<dbReference type="Proteomes" id="UP000028990">
    <property type="component" value="Unassembled WGS sequence"/>
</dbReference>